<sequence>MFYRHPILLTAGCLALFAIGQNAGAQLQLQVGRSAPFQTLEQARDAIRKMKADGKYPAEGVVVEIGEGVYPVRDTFELGPSDAGLPGAPVVYRARPGANVVLSGGTSIPFSKFEKVSDPATLSRLISEARNKVLVADLAALGIRDYGDIKQQGFSTPFLPAHMEVYGNDRLFELAKWPNEGSLKIGKVLDSGAIPMNELHGGKFQDPALLNPDYVPRGGTFEFDYDRADRWKLASDIWLKGVFSRGFAHDNLQVEKIDFEKRTLTTVQPHLYGISAWADTNPMTKSRHYVVYNLLEELDRPGECFVDKESGKLYLMPREEKPLDRVEITVFEKPFIAIENTAHIRIEGVTLENGRGMGIYMENAEQVVLDNLTVRGFGILGIMMGQGVEGGHEGPVHEFTGTPVSRYVGNIKAHHYENSTWDRRAGKNCTIQNCRIYNTGQGGVIIDGGSKVDLSAGNNRIVNCELYRNSNLRASYSPAVSIYGVGNAVRNCRIHHQPHNAVTLFGNDHAVEFNEIDHILQEGYEDMGAFYIGRNPSDMGNRVVGNYFHDICADEHRRITGVYLDDGTGGTLVASNIFYKVGSPRFGAAYVHFGHRNTIQQNVFIDCPAPVKFILSTPRWETRRKSALWEKRLFEDIDINAPPYSERYPLLDGFLDVASRTNTVSGNIFVNCEEGCGTSGGKVGLDQDGDLLLEGNRAVKLELPLTPFRLEMLRKAPLKGVTECASIPLDKIGLQSGN</sequence>
<evidence type="ECO:0000256" key="1">
    <source>
        <dbReference type="SAM" id="SignalP"/>
    </source>
</evidence>
<evidence type="ECO:0000259" key="2">
    <source>
        <dbReference type="Pfam" id="PF13229"/>
    </source>
</evidence>
<gene>
    <name evidence="3" type="ORF">PDESU_03715</name>
</gene>
<keyword evidence="1" id="KW-0732">Signal</keyword>
<reference evidence="3 4" key="1">
    <citation type="submission" date="2019-04" db="EMBL/GenBank/DDBJ databases">
        <authorList>
            <person name="Van Vliet M D."/>
        </authorList>
    </citation>
    <scope>NUCLEOTIDE SEQUENCE [LARGE SCALE GENOMIC DNA]</scope>
    <source>
        <strain evidence="3 4">F1</strain>
    </source>
</reference>
<dbReference type="PANTHER" id="PTHR36453:SF1">
    <property type="entry name" value="RIGHT HANDED BETA HELIX DOMAIN-CONTAINING PROTEIN"/>
    <property type="match status" value="1"/>
</dbReference>
<feature type="chain" id="PRO_5025554955" description="Right handed beta helix domain-containing protein" evidence="1">
    <location>
        <begin position="26"/>
        <end position="738"/>
    </location>
</feature>
<evidence type="ECO:0000313" key="3">
    <source>
        <dbReference type="EMBL" id="VGO15134.1"/>
    </source>
</evidence>
<organism evidence="3 4">
    <name type="scientific">Pontiella desulfatans</name>
    <dbReference type="NCBI Taxonomy" id="2750659"/>
    <lineage>
        <taxon>Bacteria</taxon>
        <taxon>Pseudomonadati</taxon>
        <taxon>Kiritimatiellota</taxon>
        <taxon>Kiritimatiellia</taxon>
        <taxon>Kiritimatiellales</taxon>
        <taxon>Pontiellaceae</taxon>
        <taxon>Pontiella</taxon>
    </lineage>
</organism>
<evidence type="ECO:0000313" key="4">
    <source>
        <dbReference type="Proteomes" id="UP000366872"/>
    </source>
</evidence>
<dbReference type="Gene3D" id="2.160.20.10">
    <property type="entry name" value="Single-stranded right-handed beta-helix, Pectin lyase-like"/>
    <property type="match status" value="2"/>
</dbReference>
<dbReference type="InterPro" id="IPR006626">
    <property type="entry name" value="PbH1"/>
</dbReference>
<dbReference type="PANTHER" id="PTHR36453">
    <property type="entry name" value="SECRETED PROTEIN-RELATED"/>
    <property type="match status" value="1"/>
</dbReference>
<dbReference type="EMBL" id="CAAHFG010000002">
    <property type="protein sequence ID" value="VGO15134.1"/>
    <property type="molecule type" value="Genomic_DNA"/>
</dbReference>
<dbReference type="InterPro" id="IPR011050">
    <property type="entry name" value="Pectin_lyase_fold/virulence"/>
</dbReference>
<keyword evidence="4" id="KW-1185">Reference proteome</keyword>
<feature type="signal peptide" evidence="1">
    <location>
        <begin position="1"/>
        <end position="25"/>
    </location>
</feature>
<accession>A0A6C2U6T3</accession>
<protein>
    <recommendedName>
        <fullName evidence="2">Right handed beta helix domain-containing protein</fullName>
    </recommendedName>
</protein>
<dbReference type="SMART" id="SM00710">
    <property type="entry name" value="PbH1"/>
    <property type="match status" value="7"/>
</dbReference>
<dbReference type="Proteomes" id="UP000366872">
    <property type="component" value="Unassembled WGS sequence"/>
</dbReference>
<proteinExistence type="predicted"/>
<dbReference type="InterPro" id="IPR012334">
    <property type="entry name" value="Pectin_lyas_fold"/>
</dbReference>
<dbReference type="SUPFAM" id="SSF51126">
    <property type="entry name" value="Pectin lyase-like"/>
    <property type="match status" value="1"/>
</dbReference>
<feature type="domain" description="Right handed beta helix" evidence="2">
    <location>
        <begin position="427"/>
        <end position="604"/>
    </location>
</feature>
<dbReference type="Pfam" id="PF13229">
    <property type="entry name" value="Beta_helix"/>
    <property type="match status" value="1"/>
</dbReference>
<dbReference type="AlphaFoldDB" id="A0A6C2U6T3"/>
<dbReference type="InterPro" id="IPR039448">
    <property type="entry name" value="Beta_helix"/>
</dbReference>
<name>A0A6C2U6T3_PONDE</name>